<keyword evidence="2" id="KW-1185">Reference proteome</keyword>
<proteinExistence type="predicted"/>
<dbReference type="EMBL" id="JACXAE010000072">
    <property type="protein sequence ID" value="MBD2774896.1"/>
    <property type="molecule type" value="Genomic_DNA"/>
</dbReference>
<dbReference type="AlphaFoldDB" id="A0A8J6XLD1"/>
<dbReference type="Pfam" id="PF10049">
    <property type="entry name" value="DUF2283"/>
    <property type="match status" value="1"/>
</dbReference>
<dbReference type="Proteomes" id="UP000629098">
    <property type="component" value="Unassembled WGS sequence"/>
</dbReference>
<evidence type="ECO:0000313" key="1">
    <source>
        <dbReference type="EMBL" id="MBD2774896.1"/>
    </source>
</evidence>
<dbReference type="InterPro" id="IPR019270">
    <property type="entry name" value="DUF2283"/>
</dbReference>
<protein>
    <submittedName>
        <fullName evidence="1">DUF2283 domain-containing protein</fullName>
    </submittedName>
</protein>
<dbReference type="RefSeq" id="WP_190832468.1">
    <property type="nucleotide sequence ID" value="NZ_CAWPPI010000072.1"/>
</dbReference>
<name>A0A8J6XLD1_9CYAN</name>
<accession>A0A8J6XLD1</accession>
<sequence>MDAKLGFEYDKEEDILYINKRPPYPEQEPAEIEYGVTARLNPTTGEIENLEILFFSQRLSNQPLLELPLVADFHFVPVA</sequence>
<organism evidence="1 2">
    <name type="scientific">Iningainema tapete BLCC-T55</name>
    <dbReference type="NCBI Taxonomy" id="2748662"/>
    <lineage>
        <taxon>Bacteria</taxon>
        <taxon>Bacillati</taxon>
        <taxon>Cyanobacteriota</taxon>
        <taxon>Cyanophyceae</taxon>
        <taxon>Nostocales</taxon>
        <taxon>Scytonemataceae</taxon>
        <taxon>Iningainema tapete</taxon>
    </lineage>
</organism>
<gene>
    <name evidence="1" type="ORF">ICL16_23225</name>
</gene>
<comment type="caution">
    <text evidence="1">The sequence shown here is derived from an EMBL/GenBank/DDBJ whole genome shotgun (WGS) entry which is preliminary data.</text>
</comment>
<reference evidence="1" key="1">
    <citation type="submission" date="2020-09" db="EMBL/GenBank/DDBJ databases">
        <title>Iningainema tapete sp. nov. (Scytonemataceae, Cyanobacteria) from greenhouses in central Florida (USA) produces two types of nodularin with biosynthetic potential for microcystin-LR and anabaenopeptins.</title>
        <authorList>
            <person name="Berthold D.E."/>
            <person name="Lefler F.W."/>
            <person name="Huang I.-S."/>
            <person name="Abdulla H."/>
            <person name="Zimba P.V."/>
            <person name="Laughinghouse H.D. IV."/>
        </authorList>
    </citation>
    <scope>NUCLEOTIDE SEQUENCE</scope>
    <source>
        <strain evidence="1">BLCCT55</strain>
    </source>
</reference>
<evidence type="ECO:0000313" key="2">
    <source>
        <dbReference type="Proteomes" id="UP000629098"/>
    </source>
</evidence>